<dbReference type="EMBL" id="CP016359">
    <property type="protein sequence ID" value="APU69490.1"/>
    <property type="molecule type" value="Genomic_DNA"/>
</dbReference>
<proteinExistence type="predicted"/>
<dbReference type="InterPro" id="IPR045828">
    <property type="entry name" value="PKD_Bacteroidetes"/>
</dbReference>
<dbReference type="GO" id="GO:0005975">
    <property type="term" value="P:carbohydrate metabolic process"/>
    <property type="evidence" value="ECO:0007669"/>
    <property type="project" value="UniProtKB-ARBA"/>
</dbReference>
<dbReference type="Gene3D" id="2.60.40.740">
    <property type="match status" value="1"/>
</dbReference>
<dbReference type="SUPFAM" id="SSF49899">
    <property type="entry name" value="Concanavalin A-like lectins/glucanases"/>
    <property type="match status" value="1"/>
</dbReference>
<dbReference type="InterPro" id="IPR013320">
    <property type="entry name" value="ConA-like_dom_sf"/>
</dbReference>
<dbReference type="Pfam" id="PF13385">
    <property type="entry name" value="Laminin_G_3"/>
    <property type="match status" value="1"/>
</dbReference>
<dbReference type="Gene3D" id="2.60.40.10">
    <property type="entry name" value="Immunoglobulins"/>
    <property type="match status" value="2"/>
</dbReference>
<dbReference type="InterPro" id="IPR006558">
    <property type="entry name" value="LamG-like"/>
</dbReference>
<accession>A0A1L7I7C7</accession>
<name>A0A1L7I7C7_9FLAO</name>
<evidence type="ECO:0000256" key="2">
    <source>
        <dbReference type="ARBA" id="ARBA00023157"/>
    </source>
</evidence>
<dbReference type="SMART" id="SM00560">
    <property type="entry name" value="LamGL"/>
    <property type="match status" value="1"/>
</dbReference>
<dbReference type="Pfam" id="PF13573">
    <property type="entry name" value="SprB"/>
    <property type="match status" value="2"/>
</dbReference>
<evidence type="ECO:0000313" key="4">
    <source>
        <dbReference type="Proteomes" id="UP000186230"/>
    </source>
</evidence>
<reference evidence="3 4" key="1">
    <citation type="submission" date="2016-07" db="EMBL/GenBank/DDBJ databases">
        <title>Multi-omics approach to identify versatile polysaccharide utilization systems of a marine flavobacterium Gramella flava.</title>
        <authorList>
            <person name="Tang K."/>
        </authorList>
    </citation>
    <scope>NUCLEOTIDE SEQUENCE [LARGE SCALE GENOMIC DNA]</scope>
    <source>
        <strain evidence="3 4">JLT2011</strain>
    </source>
</reference>
<dbReference type="InterPro" id="IPR026444">
    <property type="entry name" value="Secre_tail"/>
</dbReference>
<dbReference type="Proteomes" id="UP000186230">
    <property type="component" value="Chromosome"/>
</dbReference>
<dbReference type="OrthoDB" id="2582440at2"/>
<sequence length="2796" mass="303260">MFASNHLLATFSAFLFLFLSVSTVHAQCAENAAVQISANASSICPGESVEFTSEVTGIGSNELNYQWYRNSQPINNASSSSYSATGISDDDSFSLKVTLTCEAGQQIIGSNSEVIEVYTIPDVEVPDDISVCNGEIIQSISFSSNASGNINYSWVANDSSIGIPTSGTGSIPQFTAGNSGSASKIVSVEVTPDINGCEGESKIFQITVFPTPSVNNQTDLLVCNGETVEAIIFGGSQVSNTTYQWQSDEASIGISASGNGKIPSFTAQNTTEEPITANISVIPEANSCQGETMEFQITVNPTPDFDTPEDIVVCNGETISSINFTGSNVSGTSFSWTNDQAFIGLAANGSGNIPDFTAENNGNSPITANILVTPEANSCLGETRSFTITVNPTPKVEQLQDITICEGEDVGLIAFSNLPVENTTIQWTADNTETGIPSSGEGSIPAFSATNTTAEIMETTVSYYPVANSCEGETKTFKIRIKPQPVLEAPENRTFCSGTEVSAISVEKNIHALVFDISGGAEIGLSNRTNATEIPVFTPVNNSNTPKTASISLLPKYDGCTGEAVNFEITVNPLPSISVSPSAQEICSGETSSIKLNSNIENTNFSWEIKSITPSGAITGAEPGSGPEIVQHLTNSTSEAATVIYRVVAEAASCETSPLEIPITVNPLPVLVVNNPETVCAPAAVDLTAEPITAGSGNSLHFSYWKDEAATSELENPAEAPAGTYYIKAENASGCEQVAEVIVTEYDAPVLTSPSEVPGFCSETAFNYEFESSVPGTQFNWSRPAISGISTPANSDTGMIDEVLVNTTNHPIDVEYEVTMISPDGCIASEKIHTTVTPTPVLTSTLSPGSVCSGTAFTYQPESSVTGTTFTWRREAVNGISNAAASGNGAISETLENTTNQTLAVTYQYSLSSNNCSNPQTYSITVPVTPSPNTQVFAAVNDGERQAEEIEICEGGSIDLFSETQLPEVSELPSEILNANFNSGADGWSSTGNGTRSWNIASDNTTVDEQCGYVYVGPNWWDYEYQCNDVNLRSNDHSSFFLVNSRQNNGAFSNVALTSPVFSTSAYQSLNLSFWHYYRDGGSRWNDNLDIGRLEYRIGNGAWTSLNGTSYTSTQGSPNGFVQGNYDISSLIGHENVQIRFNYDNANGDYYWAIDNISITGEGGQPAEVQWTADTSDWTSEETNPQNISPVETTTYTATYTDPETGCPGSASVKVIVRNPPQPQIRADYCAYPNEPNKIRLYVEGNYDQYEWTSSGEVIGNAASIDVTSAQGYSIRVWENGCEGTGSIDISENLIENGDFEAGNTGFVTQYSYQTNRNGQQELVPEGTYTVDTNSNQYHGSFHDNGDHTTGNGNFMIVNGDPNLGSTVWESNGYIAVKPGTDYYFSAWTTNLVYRNEAEKYAQLRLQIIVRNGGNEQIVAESTLGDLRFQNVGEWIEFYNPQVWNSGEFTEVKLRIINENTIRDGNDFGIDDISFAEINAVAFDFEPSNDSPVCEGGSVQLFANLEGGREPITYQWTGPNNFTSSEANPIIENMTPAEAGDYELQVTDFYGCDNTIKSTKVTVIPATIVNAGKDQVICSDASEVQLGGSVSGSVSSGFWSGGNGSFVPSPNELNAIYQPSEEEIQNGLATLILTSDEPDAPCEAVSDTLRIQINPSPMIDNIAIQNVSCFGGDNGSASLIMTTGTEPFTYEWSNAATTQTINNLEAGSYSVVVTDANGCSAYQEFEIREPAPLELLNTTVTNIACFGNATGEITAELSGGFLEEETPQYIAVLLNSESEEVARIQSAETLLNLTDIPAGNYTLQLSTAKSCTTISKSITLTQPEEIPVEAGEKINIEECGRTSVFLNATAVNAELGSGTWSIISGEGGEIDDLSNPSSRFSGLPETTYILRWTVNPENGCEAINDETEVSFSGACSQLDFDGEDDYVDLGQNFNFAGNFTVEAWVKPHDLDAAKTVISKKDRLNNTGYELLISNAKPEFQYNNKIISSPFKITTDRWYHLACTVAADKISLYIDGVEVKSVTGATISGNELPASIGASLSAEQRPADHFHGWIQEVRLWKQALSAEQLRFMMNQPLENKNGNVQGSILPVAVPGAPAWNTLAGYYRLLVNELNGGSTPDASSNNLDGTLLNMTTLQENTAPLPYILFQDVNTAWYDRSSWTLPATYNGRAITQRQVWDSPNGSSVKPSEKINWNIVILRGNIKNEAAANNQNQIRLLGLLSENGTFEMSGENNFSGNALIVDRYLKLDGVIDLDGESQLLQPDGSVLASESSGYLDKDQQGTQNSFNYNYWTSPVSEQGKQPNSGYRISEVLMDGSDPENPAGISFNPQYHWADHSYSGGLHISTYWLYVFHGSANQYSQWHHIDQNANLETAEGFTMKGTRGAASIRDLQNYTFRGMPNNGSISLKISKGENRLVGNPYPSAIDATEFIRDNLKDVSGGRNSANVFNGSLYFWDHFGQENTHILAEYVGGYATMNLSGGVPAIANDARINANGRKGSKIPARYIPVGQGFFVNVSIDDVSGNNYNVQGGNVKFENHQRIFQRENPGNSQFLMQEERSKSPEQAVTSDLRPKIRLQFHSPEGYHRQLLVTGDLNATEGVDLGYDAPLIESNKEDLYWLVNDASMVIQAVPQFGGELKLPLGMRVSSAKEFEISIDSLENWSPSKEIYLKDQKLDSLHNLRQASYKAISEEGEITKRFMLVFRNRLLEKPSEKEDLERFFDIGYYNDPDTFELENQQEIPVSKILIFDMGGKLLSSFRDIPTEKAVRFRMESLPAGTYIVKVYSEKGILNKKFLVKN</sequence>
<evidence type="ECO:0000256" key="1">
    <source>
        <dbReference type="ARBA" id="ARBA00022729"/>
    </source>
</evidence>
<dbReference type="RefSeq" id="WP_083645154.1">
    <property type="nucleotide sequence ID" value="NZ_AMRU01000015.1"/>
</dbReference>
<dbReference type="Pfam" id="PF19406">
    <property type="entry name" value="PKD_5"/>
    <property type="match status" value="4"/>
</dbReference>
<gene>
    <name evidence="3" type="ORF">GRFL_2766</name>
</gene>
<dbReference type="Gene3D" id="2.60.120.200">
    <property type="match status" value="2"/>
</dbReference>
<organism evidence="3 4">
    <name type="scientific">Christiangramia flava JLT2011</name>
    <dbReference type="NCBI Taxonomy" id="1229726"/>
    <lineage>
        <taxon>Bacteria</taxon>
        <taxon>Pseudomonadati</taxon>
        <taxon>Bacteroidota</taxon>
        <taxon>Flavobacteriia</taxon>
        <taxon>Flavobacteriales</taxon>
        <taxon>Flavobacteriaceae</taxon>
        <taxon>Christiangramia</taxon>
    </lineage>
</organism>
<dbReference type="NCBIfam" id="TIGR04183">
    <property type="entry name" value="Por_Secre_tail"/>
    <property type="match status" value="1"/>
</dbReference>
<dbReference type="KEGG" id="gfl:GRFL_2766"/>
<keyword evidence="2" id="KW-1015">Disulfide bond</keyword>
<keyword evidence="4" id="KW-1185">Reference proteome</keyword>
<dbReference type="GO" id="GO:0004553">
    <property type="term" value="F:hydrolase activity, hydrolyzing O-glycosyl compounds"/>
    <property type="evidence" value="ECO:0007669"/>
    <property type="project" value="UniProtKB-ARBA"/>
</dbReference>
<dbReference type="InterPro" id="IPR013783">
    <property type="entry name" value="Ig-like_fold"/>
</dbReference>
<keyword evidence="1" id="KW-0732">Signal</keyword>
<dbReference type="STRING" id="1229726.GRFL_2766"/>
<evidence type="ECO:0000313" key="3">
    <source>
        <dbReference type="EMBL" id="APU69490.1"/>
    </source>
</evidence>
<dbReference type="InterPro" id="IPR025667">
    <property type="entry name" value="SprB_repeat"/>
</dbReference>
<protein>
    <submittedName>
        <fullName evidence="3">Uncharacterized protein</fullName>
    </submittedName>
</protein>